<evidence type="ECO:0000259" key="11">
    <source>
        <dbReference type="PROSITE" id="PS50893"/>
    </source>
</evidence>
<evidence type="ECO:0000256" key="3">
    <source>
        <dbReference type="ARBA" id="ARBA00022692"/>
    </source>
</evidence>
<dbReference type="Pfam" id="PF00664">
    <property type="entry name" value="ABC_membrane"/>
    <property type="match status" value="1"/>
</dbReference>
<evidence type="ECO:0000313" key="14">
    <source>
        <dbReference type="Proteomes" id="UP000017836"/>
    </source>
</evidence>
<dbReference type="FunFam" id="3.40.50.300:FF:000240">
    <property type="entry name" value="ABC transporter B family member 20"/>
    <property type="match status" value="1"/>
</dbReference>
<keyword evidence="4" id="KW-0677">Repeat</keyword>
<dbReference type="GO" id="GO:0016887">
    <property type="term" value="F:ATP hydrolysis activity"/>
    <property type="evidence" value="ECO:0007669"/>
    <property type="project" value="InterPro"/>
</dbReference>
<keyword evidence="3 10" id="KW-0812">Transmembrane</keyword>
<dbReference type="GO" id="GO:0016020">
    <property type="term" value="C:membrane"/>
    <property type="evidence" value="ECO:0000318"/>
    <property type="project" value="GO_Central"/>
</dbReference>
<dbReference type="InterPro" id="IPR003593">
    <property type="entry name" value="AAA+_ATPase"/>
</dbReference>
<dbReference type="EMBL" id="KI392567">
    <property type="protein sequence ID" value="ERN13674.1"/>
    <property type="molecule type" value="Genomic_DNA"/>
</dbReference>
<dbReference type="AlphaFoldDB" id="W1PZT2"/>
<dbReference type="Proteomes" id="UP000017836">
    <property type="component" value="Unassembled WGS sequence"/>
</dbReference>
<accession>W1PZT2</accession>
<gene>
    <name evidence="13" type="ORF">AMTR_s00049p00128080</name>
</gene>
<feature type="transmembrane region" description="Helical" evidence="10">
    <location>
        <begin position="391"/>
        <end position="416"/>
    </location>
</feature>
<dbReference type="PROSITE" id="PS50893">
    <property type="entry name" value="ABC_TRANSPORTER_2"/>
    <property type="match status" value="1"/>
</dbReference>
<dbReference type="InterPro" id="IPR017871">
    <property type="entry name" value="ABC_transporter-like_CS"/>
</dbReference>
<dbReference type="Gene3D" id="1.20.1560.10">
    <property type="entry name" value="ABC transporter type 1, transmembrane domain"/>
    <property type="match status" value="1"/>
</dbReference>
<keyword evidence="9" id="KW-0325">Glycoprotein</keyword>
<name>W1PZT2_AMBTC</name>
<feature type="transmembrane region" description="Helical" evidence="10">
    <location>
        <begin position="527"/>
        <end position="552"/>
    </location>
</feature>
<dbReference type="PROSITE" id="PS00211">
    <property type="entry name" value="ABC_TRANSPORTER_1"/>
    <property type="match status" value="1"/>
</dbReference>
<feature type="transmembrane region" description="Helical" evidence="10">
    <location>
        <begin position="428"/>
        <end position="449"/>
    </location>
</feature>
<evidence type="ECO:0000256" key="5">
    <source>
        <dbReference type="ARBA" id="ARBA00022741"/>
    </source>
</evidence>
<evidence type="ECO:0000256" key="6">
    <source>
        <dbReference type="ARBA" id="ARBA00022840"/>
    </source>
</evidence>
<dbReference type="Pfam" id="PF00005">
    <property type="entry name" value="ABC_tran"/>
    <property type="match status" value="2"/>
</dbReference>
<evidence type="ECO:0000256" key="10">
    <source>
        <dbReference type="SAM" id="Phobius"/>
    </source>
</evidence>
<dbReference type="InterPro" id="IPR003439">
    <property type="entry name" value="ABC_transporter-like_ATP-bd"/>
</dbReference>
<sequence length="840" mass="92196">MTLLGSHKCMSPLDHRALGNALPNLKYFSEATASSARILGTISRIPAIDAEDLHGETPENCRGEIQFKEIDFAYPSRPTITVLQKFSLTIPSGQTVGIVGTSGSGKSTIISLLQRFYDPINGEILLDGHDIRSLQIKWLRSQMGLVSQEPILFATTIKDNILFVKEGASMEEVVEAAMAANAHHFITGLPNGYDTQVGQLGVQLSGGQKQRIAIARALLRRPPILLLDEATSALDSLSELSLLSSLSSVYLKPNSYLSTSSLSLNHPSTSTTLIVVAHRLSTIRDAHLIAVLHSGRLVECAPPHSNSAFSSMMNLQTLKNPNPKIPEMVNYENPNPRNPEPETPIAPSPASHYVTPIKKPETKTVNSSSPSFFDLLSMASPEWKQSLMGCIGAMGFGAVQPVHSFCLGALLSTYFLRDNGEIKSQTRIYCFIFMSYALFSFVTNVLQHYSFAVMGERLVKRVREAVLMKTIGFEVGWFDREENSTGAICTRIATEASMVKSLLGDRLSLMLQAGTSATLAMVWGLALAWPLAIVIIALQPVIIGCFYLRVVLMKSLSQKSQKSLSESSGLVCEAVMNHRTVTAFSASDKILAMFDEALKSPKKESLKHSWLAGLGLSASQFLTATNSALIFWYGGWLLHKGVITYKHLLQTFFILVTTGRVIAEAGSMTSDLAKGMEALKWVFGVLERESAINPDNPDGLKPEKIHGHVGFKEVEFAYPSRPDQMVLKGLSFELCKGMNMALVGRSGCGKSTVIGLIERFYEPLNGIVEIDGRDLRTYNLRSLRFHIGLVSQEPALFAWSIRENIVYGKENASEAEIMEAAVLANVHEFVRYTPHHFFSN</sequence>
<protein>
    <recommendedName>
        <fullName evidence="15">ABC transmembrane type-1 domain-containing protein</fullName>
    </recommendedName>
</protein>
<dbReference type="SUPFAM" id="SSF90123">
    <property type="entry name" value="ABC transporter transmembrane region"/>
    <property type="match status" value="1"/>
</dbReference>
<evidence type="ECO:0008006" key="15">
    <source>
        <dbReference type="Google" id="ProtNLM"/>
    </source>
</evidence>
<dbReference type="Gramene" id="ERN13674">
    <property type="protein sequence ID" value="ERN13674"/>
    <property type="gene ID" value="AMTR_s00049p00128080"/>
</dbReference>
<feature type="domain" description="ABC transmembrane type-1" evidence="12">
    <location>
        <begin position="387"/>
        <end position="674"/>
    </location>
</feature>
<dbReference type="InterPro" id="IPR027417">
    <property type="entry name" value="P-loop_NTPase"/>
</dbReference>
<feature type="domain" description="ABC transporter" evidence="11">
    <location>
        <begin position="65"/>
        <end position="319"/>
    </location>
</feature>
<dbReference type="GO" id="GO:0042626">
    <property type="term" value="F:ATPase-coupled transmembrane transporter activity"/>
    <property type="evidence" value="ECO:0000318"/>
    <property type="project" value="GO_Central"/>
</dbReference>
<evidence type="ECO:0000256" key="1">
    <source>
        <dbReference type="ARBA" id="ARBA00007577"/>
    </source>
</evidence>
<dbReference type="GO" id="GO:0005524">
    <property type="term" value="F:ATP binding"/>
    <property type="evidence" value="ECO:0007669"/>
    <property type="project" value="UniProtKB-KW"/>
</dbReference>
<keyword evidence="2" id="KW-0813">Transport</keyword>
<evidence type="ECO:0000259" key="12">
    <source>
        <dbReference type="PROSITE" id="PS50929"/>
    </source>
</evidence>
<dbReference type="InterPro" id="IPR011527">
    <property type="entry name" value="ABC1_TM_dom"/>
</dbReference>
<dbReference type="GO" id="GO:0140359">
    <property type="term" value="F:ABC-type transporter activity"/>
    <property type="evidence" value="ECO:0007669"/>
    <property type="project" value="InterPro"/>
</dbReference>
<dbReference type="SMART" id="SM00382">
    <property type="entry name" value="AAA"/>
    <property type="match status" value="2"/>
</dbReference>
<keyword evidence="7 10" id="KW-1133">Transmembrane helix</keyword>
<dbReference type="Gene3D" id="3.40.50.300">
    <property type="entry name" value="P-loop containing nucleotide triphosphate hydrolases"/>
    <property type="match status" value="2"/>
</dbReference>
<dbReference type="InterPro" id="IPR036640">
    <property type="entry name" value="ABC1_TM_sf"/>
</dbReference>
<evidence type="ECO:0000313" key="13">
    <source>
        <dbReference type="EMBL" id="ERN13674.1"/>
    </source>
</evidence>
<evidence type="ECO:0000256" key="9">
    <source>
        <dbReference type="ARBA" id="ARBA00023180"/>
    </source>
</evidence>
<dbReference type="OMA" id="WSIRENI"/>
<reference evidence="14" key="1">
    <citation type="journal article" date="2013" name="Science">
        <title>The Amborella genome and the evolution of flowering plants.</title>
        <authorList>
            <consortium name="Amborella Genome Project"/>
        </authorList>
    </citation>
    <scope>NUCLEOTIDE SEQUENCE [LARGE SCALE GENOMIC DNA]</scope>
</reference>
<dbReference type="HOGENOM" id="CLU_000604_17_2_1"/>
<evidence type="ECO:0000256" key="7">
    <source>
        <dbReference type="ARBA" id="ARBA00022989"/>
    </source>
</evidence>
<feature type="transmembrane region" description="Helical" evidence="10">
    <location>
        <begin position="610"/>
        <end position="633"/>
    </location>
</feature>
<comment type="similarity">
    <text evidence="1">Belongs to the ABC transporter superfamily. ABCB family. Multidrug resistance exporter (TC 3.A.1.201) subfamily.</text>
</comment>
<dbReference type="CDD" id="cd18578">
    <property type="entry name" value="ABC_6TM_Pgp_ABCB1_D2_like"/>
    <property type="match status" value="1"/>
</dbReference>
<dbReference type="PANTHER" id="PTHR45136:SF2">
    <property type="entry name" value="ABC TRANSPORTER DOMAIN-CONTAINING PROTEIN"/>
    <property type="match status" value="1"/>
</dbReference>
<evidence type="ECO:0000256" key="2">
    <source>
        <dbReference type="ARBA" id="ARBA00022448"/>
    </source>
</evidence>
<keyword evidence="8 10" id="KW-0472">Membrane</keyword>
<dbReference type="PROSITE" id="PS50929">
    <property type="entry name" value="ABC_TM1F"/>
    <property type="match status" value="1"/>
</dbReference>
<proteinExistence type="inferred from homology"/>
<dbReference type="PANTHER" id="PTHR45136">
    <property type="entry name" value="ABC TRANSPORTER DOMAIN-CONTAINING PROTEIN"/>
    <property type="match status" value="1"/>
</dbReference>
<keyword evidence="5" id="KW-0547">Nucleotide-binding</keyword>
<evidence type="ECO:0000256" key="8">
    <source>
        <dbReference type="ARBA" id="ARBA00023136"/>
    </source>
</evidence>
<dbReference type="GO" id="GO:0055085">
    <property type="term" value="P:transmembrane transport"/>
    <property type="evidence" value="ECO:0000318"/>
    <property type="project" value="GO_Central"/>
</dbReference>
<dbReference type="SUPFAM" id="SSF52540">
    <property type="entry name" value="P-loop containing nucleoside triphosphate hydrolases"/>
    <property type="match status" value="2"/>
</dbReference>
<evidence type="ECO:0000256" key="4">
    <source>
        <dbReference type="ARBA" id="ARBA00022737"/>
    </source>
</evidence>
<keyword evidence="14" id="KW-1185">Reference proteome</keyword>
<organism evidence="13 14">
    <name type="scientific">Amborella trichopoda</name>
    <dbReference type="NCBI Taxonomy" id="13333"/>
    <lineage>
        <taxon>Eukaryota</taxon>
        <taxon>Viridiplantae</taxon>
        <taxon>Streptophyta</taxon>
        <taxon>Embryophyta</taxon>
        <taxon>Tracheophyta</taxon>
        <taxon>Spermatophyta</taxon>
        <taxon>Magnoliopsida</taxon>
        <taxon>Amborellales</taxon>
        <taxon>Amborellaceae</taxon>
        <taxon>Amborella</taxon>
    </lineage>
</organism>
<dbReference type="eggNOG" id="KOG0055">
    <property type="taxonomic scope" value="Eukaryota"/>
</dbReference>
<keyword evidence="6" id="KW-0067">ATP-binding</keyword>